<dbReference type="PANTHER" id="PTHR40065">
    <property type="entry name" value="RNA-BINDING PROTEIN YHBY"/>
    <property type="match status" value="1"/>
</dbReference>
<protein>
    <submittedName>
        <fullName evidence="4">RNA-binding protein</fullName>
    </submittedName>
</protein>
<evidence type="ECO:0000256" key="2">
    <source>
        <dbReference type="PROSITE-ProRule" id="PRU00626"/>
    </source>
</evidence>
<evidence type="ECO:0000259" key="3">
    <source>
        <dbReference type="PROSITE" id="PS51295"/>
    </source>
</evidence>
<dbReference type="Proteomes" id="UP001156627">
    <property type="component" value="Unassembled WGS sequence"/>
</dbReference>
<reference evidence="5" key="1">
    <citation type="journal article" date="2019" name="Int. J. Syst. Evol. Microbiol.">
        <title>The Global Catalogue of Microorganisms (GCM) 10K type strain sequencing project: providing services to taxonomists for standard genome sequencing and annotation.</title>
        <authorList>
            <consortium name="The Broad Institute Genomics Platform"/>
            <consortium name="The Broad Institute Genome Sequencing Center for Infectious Disease"/>
            <person name="Wu L."/>
            <person name="Ma J."/>
        </authorList>
    </citation>
    <scope>NUCLEOTIDE SEQUENCE [LARGE SCALE GENOMIC DNA]</scope>
    <source>
        <strain evidence="5">NBRC 111981</strain>
    </source>
</reference>
<dbReference type="SUPFAM" id="SSF75471">
    <property type="entry name" value="YhbY-like"/>
    <property type="match status" value="1"/>
</dbReference>
<dbReference type="InterPro" id="IPR051925">
    <property type="entry name" value="RNA-binding_domain"/>
</dbReference>
<evidence type="ECO:0000313" key="5">
    <source>
        <dbReference type="Proteomes" id="UP001156627"/>
    </source>
</evidence>
<keyword evidence="1 2" id="KW-0694">RNA-binding</keyword>
<evidence type="ECO:0000313" key="4">
    <source>
        <dbReference type="EMBL" id="GLQ89641.1"/>
    </source>
</evidence>
<organism evidence="4 5">
    <name type="scientific">Dyella flagellata</name>
    <dbReference type="NCBI Taxonomy" id="1867833"/>
    <lineage>
        <taxon>Bacteria</taxon>
        <taxon>Pseudomonadati</taxon>
        <taxon>Pseudomonadota</taxon>
        <taxon>Gammaproteobacteria</taxon>
        <taxon>Lysobacterales</taxon>
        <taxon>Rhodanobacteraceae</taxon>
        <taxon>Dyella</taxon>
    </lineage>
</organism>
<accession>A0ABQ5XEJ8</accession>
<dbReference type="SMART" id="SM01103">
    <property type="entry name" value="CRS1_YhbY"/>
    <property type="match status" value="1"/>
</dbReference>
<gene>
    <name evidence="4" type="primary">yhbY</name>
    <name evidence="4" type="ORF">GCM10007898_32160</name>
</gene>
<dbReference type="PROSITE" id="PS51295">
    <property type="entry name" value="CRM"/>
    <property type="match status" value="1"/>
</dbReference>
<comment type="caution">
    <text evidence="4">The sequence shown here is derived from an EMBL/GenBank/DDBJ whole genome shotgun (WGS) entry which is preliminary data.</text>
</comment>
<dbReference type="PANTHER" id="PTHR40065:SF3">
    <property type="entry name" value="RNA-BINDING PROTEIN YHBY"/>
    <property type="match status" value="1"/>
</dbReference>
<dbReference type="InterPro" id="IPR001890">
    <property type="entry name" value="RNA-binding_CRM"/>
</dbReference>
<feature type="domain" description="CRM" evidence="3">
    <location>
        <begin position="16"/>
        <end position="112"/>
    </location>
</feature>
<dbReference type="EMBL" id="BSOA01000039">
    <property type="protein sequence ID" value="GLQ89641.1"/>
    <property type="molecule type" value="Genomic_DNA"/>
</dbReference>
<dbReference type="NCBIfam" id="TIGR00253">
    <property type="entry name" value="RNA_bind_YhbY"/>
    <property type="match status" value="1"/>
</dbReference>
<dbReference type="InterPro" id="IPR017924">
    <property type="entry name" value="RNA-binding_YhbY"/>
</dbReference>
<dbReference type="Pfam" id="PF01985">
    <property type="entry name" value="CRS1_YhbY"/>
    <property type="match status" value="1"/>
</dbReference>
<evidence type="ECO:0000256" key="1">
    <source>
        <dbReference type="ARBA" id="ARBA00022884"/>
    </source>
</evidence>
<proteinExistence type="predicted"/>
<dbReference type="Gene3D" id="3.30.110.60">
    <property type="entry name" value="YhbY-like"/>
    <property type="match status" value="1"/>
</dbReference>
<sequence length="113" mass="12768">MIPFKISLQCIETERMPLSPSQKRYLRSLAHDLHPVILLGAKGATEAVVKELDLALSHHELVKVKLSGGDKEEREEQIRILLEGTSAENVQQIGHTVVLFRRNQDDPRLALPR</sequence>
<name>A0ABQ5XEJ8_9GAMM</name>
<keyword evidence="5" id="KW-1185">Reference proteome</keyword>
<dbReference type="InterPro" id="IPR035920">
    <property type="entry name" value="YhbY-like_sf"/>
</dbReference>